<evidence type="ECO:0000313" key="8">
    <source>
        <dbReference type="Proteomes" id="UP001158045"/>
    </source>
</evidence>
<comment type="caution">
    <text evidence="7">The sequence shown here is derived from an EMBL/GenBank/DDBJ whole genome shotgun (WGS) entry which is preliminary data.</text>
</comment>
<feature type="domain" description="Amidohydrolase-related" evidence="6">
    <location>
        <begin position="55"/>
        <end position="385"/>
    </location>
</feature>
<evidence type="ECO:0000256" key="3">
    <source>
        <dbReference type="ARBA" id="ARBA00022801"/>
    </source>
</evidence>
<name>A0ABT6NE72_9FIRM</name>
<dbReference type="SUPFAM" id="SSF51556">
    <property type="entry name" value="Metallo-dependent hydrolases"/>
    <property type="match status" value="1"/>
</dbReference>
<dbReference type="PANTHER" id="PTHR11113">
    <property type="entry name" value="N-ACETYLGLUCOSAMINE-6-PHOSPHATE DEACETYLASE"/>
    <property type="match status" value="1"/>
</dbReference>
<evidence type="ECO:0000259" key="6">
    <source>
        <dbReference type="Pfam" id="PF01979"/>
    </source>
</evidence>
<dbReference type="CDD" id="cd00854">
    <property type="entry name" value="NagA"/>
    <property type="match status" value="1"/>
</dbReference>
<dbReference type="RefSeq" id="WP_281094589.1">
    <property type="nucleotide sequence ID" value="NZ_JARYZI010000007.1"/>
</dbReference>
<dbReference type="Gene3D" id="2.30.40.10">
    <property type="entry name" value="Urease, subunit C, domain 1"/>
    <property type="match status" value="1"/>
</dbReference>
<dbReference type="InterPro" id="IPR032466">
    <property type="entry name" value="Metal_Hydrolase"/>
</dbReference>
<protein>
    <submittedName>
        <fullName evidence="7">N-acetylglucosamine-6-phosphate deacetylase</fullName>
        <ecNumber evidence="7">3.5.1.25</ecNumber>
    </submittedName>
</protein>
<dbReference type="Proteomes" id="UP001158045">
    <property type="component" value="Unassembled WGS sequence"/>
</dbReference>
<keyword evidence="4 5" id="KW-0119">Carbohydrate metabolism</keyword>
<dbReference type="PIRSF" id="PIRSF038994">
    <property type="entry name" value="NagA"/>
    <property type="match status" value="1"/>
</dbReference>
<accession>A0ABT6NE72</accession>
<dbReference type="EC" id="3.5.1.25" evidence="7"/>
<comment type="similarity">
    <text evidence="1 5">Belongs to the metallo-dependent hydrolases superfamily. NagA family.</text>
</comment>
<dbReference type="Pfam" id="PF01979">
    <property type="entry name" value="Amidohydro_1"/>
    <property type="match status" value="1"/>
</dbReference>
<proteinExistence type="inferred from homology"/>
<dbReference type="NCBIfam" id="TIGR00221">
    <property type="entry name" value="nagA"/>
    <property type="match status" value="1"/>
</dbReference>
<evidence type="ECO:0000256" key="5">
    <source>
        <dbReference type="PIRNR" id="PIRNR038994"/>
    </source>
</evidence>
<evidence type="ECO:0000256" key="4">
    <source>
        <dbReference type="ARBA" id="ARBA00023277"/>
    </source>
</evidence>
<dbReference type="InterPro" id="IPR006680">
    <property type="entry name" value="Amidohydro-rel"/>
</dbReference>
<dbReference type="EMBL" id="JARYZI010000007">
    <property type="protein sequence ID" value="MDH8678710.1"/>
    <property type="molecule type" value="Genomic_DNA"/>
</dbReference>
<evidence type="ECO:0000256" key="1">
    <source>
        <dbReference type="ARBA" id="ARBA00010716"/>
    </source>
</evidence>
<sequence>MKAIKGAKIVIGNKILEDHVLVFDENIKAIESSENFAKRLTIGDEEIEVITCEGTLVPGFVDIHIHGACGHDVMDGSFEAIDGIAKGIVKTGTTAFLATTMTMAQSLIEKSLDETRGYIAHQTACTLAEKPAGAMVVGVHLEGPFINPIFKGAQAIEHIQKPTKTWIAPHLDIVKMITLAPEMDENFAFIKEMKNTGVVLSMGHTGSDYETAIAAYDEGVHHVTHCFNAMTGLHHRKPGVVGAVLAKPFTMDLIADGIHIHPGFVGPFIKLKGTDQTVLITDAMRAALMPEGDYDLGGQKVIMKDNSCRLEDGTLAGSVLSTGQALKNLLKFSDLELVEIVKMLSGNPAKLIGLGESMGSLEVGKLANIVLLDGEMEVKKVYVHGILN</sequence>
<evidence type="ECO:0000313" key="7">
    <source>
        <dbReference type="EMBL" id="MDH8678710.1"/>
    </source>
</evidence>
<dbReference type="InterPro" id="IPR011059">
    <property type="entry name" value="Metal-dep_hydrolase_composite"/>
</dbReference>
<organism evidence="7 8">
    <name type="scientific">Fusibacter bizertensis</name>
    <dbReference type="NCBI Taxonomy" id="1488331"/>
    <lineage>
        <taxon>Bacteria</taxon>
        <taxon>Bacillati</taxon>
        <taxon>Bacillota</taxon>
        <taxon>Clostridia</taxon>
        <taxon>Eubacteriales</taxon>
        <taxon>Eubacteriales Family XII. Incertae Sedis</taxon>
        <taxon>Fusibacter</taxon>
    </lineage>
</organism>
<dbReference type="Gene3D" id="3.20.20.140">
    <property type="entry name" value="Metal-dependent hydrolases"/>
    <property type="match status" value="1"/>
</dbReference>
<dbReference type="SUPFAM" id="SSF51338">
    <property type="entry name" value="Composite domain of metallo-dependent hydrolases"/>
    <property type="match status" value="1"/>
</dbReference>
<keyword evidence="2" id="KW-0479">Metal-binding</keyword>
<keyword evidence="8" id="KW-1185">Reference proteome</keyword>
<dbReference type="GO" id="GO:0008448">
    <property type="term" value="F:N-acetylglucosamine-6-phosphate deacetylase activity"/>
    <property type="evidence" value="ECO:0007669"/>
    <property type="project" value="UniProtKB-EC"/>
</dbReference>
<dbReference type="PANTHER" id="PTHR11113:SF14">
    <property type="entry name" value="N-ACETYLGLUCOSAMINE-6-PHOSPHATE DEACETYLASE"/>
    <property type="match status" value="1"/>
</dbReference>
<reference evidence="7 8" key="1">
    <citation type="submission" date="2023-04" db="EMBL/GenBank/DDBJ databases">
        <title>Fusibacter bizertensis strain WBS, isolated from littoral bottom sediments of the Arctic seas - biochemical and genomic analysis.</title>
        <authorList>
            <person name="Brioukhanov A.L."/>
        </authorList>
    </citation>
    <scope>NUCLEOTIDE SEQUENCE [LARGE SCALE GENOMIC DNA]</scope>
    <source>
        <strain evidence="7 8">WBS</strain>
    </source>
</reference>
<dbReference type="InterPro" id="IPR003764">
    <property type="entry name" value="GlcNAc_6-P_deAcase"/>
</dbReference>
<evidence type="ECO:0000256" key="2">
    <source>
        <dbReference type="ARBA" id="ARBA00022723"/>
    </source>
</evidence>
<gene>
    <name evidence="7" type="primary">nagA</name>
    <name evidence="7" type="ORF">QE109_11155</name>
</gene>
<keyword evidence="3 5" id="KW-0378">Hydrolase</keyword>